<dbReference type="STRING" id="288004.AL038_02460"/>
<accession>A0A2N9YBR1</accession>
<dbReference type="AlphaFoldDB" id="A0A2N9YBR1"/>
<evidence type="ECO:0008006" key="3">
    <source>
        <dbReference type="Google" id="ProtNLM"/>
    </source>
</evidence>
<dbReference type="Proteomes" id="UP000234271">
    <property type="component" value="Chromosome"/>
</dbReference>
<sequence length="115" mass="12807">MLAERVAIWYEEGVQKGMQAGMQAGMQEGLLKGIQQGREEGREQGREQGLMEGQATGIKNAMLAVLTMRFGKVSPVLQQAINDIHEITQLEDLMRQAVIIDSLTTFQQLIHSTNH</sequence>
<keyword evidence="2" id="KW-1185">Reference proteome</keyword>
<proteinExistence type="predicted"/>
<evidence type="ECO:0000313" key="2">
    <source>
        <dbReference type="Proteomes" id="UP000234271"/>
    </source>
</evidence>
<protein>
    <recommendedName>
        <fullName evidence="3">DUF4351 domain-containing protein</fullName>
    </recommendedName>
</protein>
<dbReference type="RefSeq" id="WP_062148505.1">
    <property type="nucleotide sequence ID" value="NZ_CP012373.2"/>
</dbReference>
<reference evidence="2" key="1">
    <citation type="submission" date="2016-12" db="EMBL/GenBank/DDBJ databases">
        <title>Complete Genome Sequence of Beggiatoa leptomitiformis D-401.</title>
        <authorList>
            <person name="Fomenkov A."/>
            <person name="Vincze T."/>
            <person name="Grabovich M."/>
            <person name="Anton B.P."/>
            <person name="Dubinina G."/>
            <person name="Orlova M."/>
            <person name="Belousova E."/>
            <person name="Roberts R.J."/>
        </authorList>
    </citation>
    <scope>NUCLEOTIDE SEQUENCE [LARGE SCALE GENOMIC DNA]</scope>
    <source>
        <strain evidence="2">D-401</strain>
    </source>
</reference>
<name>A0A2N9YBR1_9GAMM</name>
<dbReference type="OrthoDB" id="569771at2"/>
<dbReference type="KEGG" id="blep:AL038_02460"/>
<evidence type="ECO:0000313" key="1">
    <source>
        <dbReference type="EMBL" id="AUI67872.1"/>
    </source>
</evidence>
<organism evidence="1 2">
    <name type="scientific">Beggiatoa leptomitoformis</name>
    <dbReference type="NCBI Taxonomy" id="288004"/>
    <lineage>
        <taxon>Bacteria</taxon>
        <taxon>Pseudomonadati</taxon>
        <taxon>Pseudomonadota</taxon>
        <taxon>Gammaproteobacteria</taxon>
        <taxon>Thiotrichales</taxon>
        <taxon>Thiotrichaceae</taxon>
        <taxon>Beggiatoa</taxon>
    </lineage>
</organism>
<dbReference type="EMBL" id="CP018889">
    <property type="protein sequence ID" value="AUI67872.1"/>
    <property type="molecule type" value="Genomic_DNA"/>
</dbReference>
<gene>
    <name evidence="1" type="ORF">BLE401_03585</name>
</gene>